<keyword evidence="3" id="KW-1185">Reference proteome</keyword>
<evidence type="ECO:0000313" key="2">
    <source>
        <dbReference type="EMBL" id="USP96553.1"/>
    </source>
</evidence>
<organism evidence="2 3">
    <name type="scientific">Bacillus vallismortis</name>
    <dbReference type="NCBI Taxonomy" id="72361"/>
    <lineage>
        <taxon>Bacteria</taxon>
        <taxon>Bacillati</taxon>
        <taxon>Bacillota</taxon>
        <taxon>Bacilli</taxon>
        <taxon>Bacillales</taxon>
        <taxon>Bacillaceae</taxon>
        <taxon>Bacillus</taxon>
    </lineage>
</organism>
<dbReference type="SUPFAM" id="SSF47240">
    <property type="entry name" value="Ferritin-like"/>
    <property type="match status" value="1"/>
</dbReference>
<dbReference type="Gene3D" id="1.20.120.660">
    <property type="entry name" value="IL-4 antagonist (De novo design) like domain"/>
    <property type="match status" value="1"/>
</dbReference>
<dbReference type="InterPro" id="IPR009078">
    <property type="entry name" value="Ferritin-like_SF"/>
</dbReference>
<dbReference type="Pfam" id="PF02915">
    <property type="entry name" value="Rubrerythrin"/>
    <property type="match status" value="1"/>
</dbReference>
<evidence type="ECO:0000313" key="3">
    <source>
        <dbReference type="Proteomes" id="UP001057348"/>
    </source>
</evidence>
<dbReference type="RefSeq" id="WP_253268993.1">
    <property type="nucleotide sequence ID" value="NZ_CP092751.1"/>
</dbReference>
<name>A0ABY4Y1Y8_BACVA</name>
<reference evidence="2" key="1">
    <citation type="submission" date="2022-02" db="EMBL/GenBank/DDBJ databases">
        <title>Draft Genome Sequence of Bacillus vallismortis Strain BL01, Isolated from Artemisia lerchiana Web. Roots.</title>
        <authorList>
            <person name="Chebotar V.K."/>
            <person name="Gancheva M.S."/>
            <person name="Chizhevskaya E.P."/>
            <person name="Komarova O.V."/>
            <person name="Baganova M.E."/>
            <person name="Zaplatkin A.N."/>
            <person name="Pishchik V.N."/>
        </authorList>
    </citation>
    <scope>NUCLEOTIDE SEQUENCE</scope>
    <source>
        <strain evidence="2">BL01</strain>
    </source>
</reference>
<protein>
    <submittedName>
        <fullName evidence="2">Rubrerythrin family protein</fullName>
    </submittedName>
</protein>
<feature type="domain" description="Rubrerythrin diiron-binding" evidence="1">
    <location>
        <begin position="21"/>
        <end position="138"/>
    </location>
</feature>
<dbReference type="EMBL" id="CP092751">
    <property type="protein sequence ID" value="USP96553.1"/>
    <property type="molecule type" value="Genomic_DNA"/>
</dbReference>
<sequence>MHYSYYPYPAPCREDPVLIRNLEKAINGEFSAVQCCRKLAELARRDEIRKQIEDIRRAEMRHLREFSTLYEAITGQHIMPKQTGECPDNFTRGLNAAFKDEQETVRFYLRAAEETSNVKAKSLFTRAARDEQHHAVWFLYYLTERYIYPACFFK</sequence>
<accession>A0ABY4Y1Y8</accession>
<dbReference type="InterPro" id="IPR003251">
    <property type="entry name" value="Rr_diiron-bd_dom"/>
</dbReference>
<proteinExistence type="predicted"/>
<dbReference type="Gene3D" id="1.20.5.420">
    <property type="entry name" value="Immunoglobulin FC, subunit C"/>
    <property type="match status" value="1"/>
</dbReference>
<gene>
    <name evidence="2" type="ORF">MKF32_05740</name>
</gene>
<dbReference type="CDD" id="cd00657">
    <property type="entry name" value="Ferritin_like"/>
    <property type="match status" value="1"/>
</dbReference>
<dbReference type="Proteomes" id="UP001057348">
    <property type="component" value="Chromosome"/>
</dbReference>
<evidence type="ECO:0000259" key="1">
    <source>
        <dbReference type="Pfam" id="PF02915"/>
    </source>
</evidence>